<evidence type="ECO:0000313" key="2">
    <source>
        <dbReference type="Proteomes" id="UP000031036"/>
    </source>
</evidence>
<organism evidence="1 2">
    <name type="scientific">Toxocara canis</name>
    <name type="common">Canine roundworm</name>
    <dbReference type="NCBI Taxonomy" id="6265"/>
    <lineage>
        <taxon>Eukaryota</taxon>
        <taxon>Metazoa</taxon>
        <taxon>Ecdysozoa</taxon>
        <taxon>Nematoda</taxon>
        <taxon>Chromadorea</taxon>
        <taxon>Rhabditida</taxon>
        <taxon>Spirurina</taxon>
        <taxon>Ascaridomorpha</taxon>
        <taxon>Ascaridoidea</taxon>
        <taxon>Toxocaridae</taxon>
        <taxon>Toxocara</taxon>
    </lineage>
</organism>
<evidence type="ECO:0000313" key="1">
    <source>
        <dbReference type="EMBL" id="KHN87708.1"/>
    </source>
</evidence>
<proteinExistence type="predicted"/>
<dbReference type="Proteomes" id="UP000031036">
    <property type="component" value="Unassembled WGS sequence"/>
</dbReference>
<gene>
    <name evidence="1" type="ORF">Tcan_04607</name>
</gene>
<dbReference type="Gene3D" id="3.30.200.20">
    <property type="entry name" value="Phosphorylase Kinase, domain 1"/>
    <property type="match status" value="1"/>
</dbReference>
<dbReference type="EMBL" id="JPKZ01000349">
    <property type="protein sequence ID" value="KHN87708.1"/>
    <property type="molecule type" value="Genomic_DNA"/>
</dbReference>
<dbReference type="AlphaFoldDB" id="A0A0B2W159"/>
<keyword evidence="2" id="KW-1185">Reference proteome</keyword>
<accession>A0A0B2W159</accession>
<reference evidence="1 2" key="1">
    <citation type="submission" date="2014-11" db="EMBL/GenBank/DDBJ databases">
        <title>Genetic blueprint of the zoonotic pathogen Toxocara canis.</title>
        <authorList>
            <person name="Zhu X.-Q."/>
            <person name="Korhonen P.K."/>
            <person name="Cai H."/>
            <person name="Young N.D."/>
            <person name="Nejsum P."/>
            <person name="von Samson-Himmelstjerna G."/>
            <person name="Boag P.R."/>
            <person name="Tan P."/>
            <person name="Li Q."/>
            <person name="Min J."/>
            <person name="Yang Y."/>
            <person name="Wang X."/>
            <person name="Fang X."/>
            <person name="Hall R.S."/>
            <person name="Hofmann A."/>
            <person name="Sternberg P.W."/>
            <person name="Jex A.R."/>
            <person name="Gasser R.B."/>
        </authorList>
    </citation>
    <scope>NUCLEOTIDE SEQUENCE [LARGE SCALE GENOMIC DNA]</scope>
    <source>
        <strain evidence="1">PN_DK_2014</strain>
    </source>
</reference>
<protein>
    <submittedName>
        <fullName evidence="1">Uncharacterized protein</fullName>
    </submittedName>
</protein>
<sequence length="172" mass="20403">MITITVDTSGHQQVDHITIPWSETKQAWECGEQNDFKKLDDFINKYMKAQRSIMDDDNRYKLKHPIPRHNWEMRHAQVVKQKHVDSSLFEYGFILFYGRERVGHGAYGEVWKGFVRIDDERFLTCAIKCLSEGCSFLLLHSFPHRLCYVYHGIEQFINACWYANRKKSFGSF</sequence>
<name>A0A0B2W159_TOXCA</name>
<comment type="caution">
    <text evidence="1">The sequence shown here is derived from an EMBL/GenBank/DDBJ whole genome shotgun (WGS) entry which is preliminary data.</text>
</comment>